<dbReference type="RefSeq" id="WP_048434849.1">
    <property type="nucleotide sequence ID" value="NZ_LWHQ01000043.1"/>
</dbReference>
<dbReference type="STRING" id="427683.A5481_21300"/>
<sequence length="61" mass="6580">MRRARVVDELAREFERTVSGLTAGQTGAAASQVLGVAQDLARQSERLSHEVASFHGWVEAA</sequence>
<name>A0A179S4V1_9HYPH</name>
<dbReference type="Proteomes" id="UP000078316">
    <property type="component" value="Unassembled WGS sequence"/>
</dbReference>
<dbReference type="AlphaFoldDB" id="A0A179S4V1"/>
<gene>
    <name evidence="1" type="ORF">A5481_21300</name>
</gene>
<evidence type="ECO:0000313" key="2">
    <source>
        <dbReference type="Proteomes" id="UP000078316"/>
    </source>
</evidence>
<reference evidence="1 2" key="1">
    <citation type="submission" date="2016-04" db="EMBL/GenBank/DDBJ databases">
        <authorList>
            <person name="Evans L.H."/>
            <person name="Alamgir A."/>
            <person name="Owens N."/>
            <person name="Weber N.D."/>
            <person name="Virtaneva K."/>
            <person name="Barbian K."/>
            <person name="Babar A."/>
            <person name="Rosenke K."/>
        </authorList>
    </citation>
    <scope>NUCLEOTIDE SEQUENCE [LARGE SCALE GENOMIC DNA]</scope>
    <source>
        <strain evidence="1 2">PMB02</strain>
    </source>
</reference>
<evidence type="ECO:0000313" key="1">
    <source>
        <dbReference type="EMBL" id="OAS20884.1"/>
    </source>
</evidence>
<organism evidence="1 2">
    <name type="scientific">Methylobacterium platani</name>
    <dbReference type="NCBI Taxonomy" id="427683"/>
    <lineage>
        <taxon>Bacteria</taxon>
        <taxon>Pseudomonadati</taxon>
        <taxon>Pseudomonadota</taxon>
        <taxon>Alphaproteobacteria</taxon>
        <taxon>Hyphomicrobiales</taxon>
        <taxon>Methylobacteriaceae</taxon>
        <taxon>Methylobacterium</taxon>
    </lineage>
</organism>
<accession>A0A179S4V1</accession>
<proteinExistence type="predicted"/>
<comment type="caution">
    <text evidence="1">The sequence shown here is derived from an EMBL/GenBank/DDBJ whole genome shotgun (WGS) entry which is preliminary data.</text>
</comment>
<protein>
    <submittedName>
        <fullName evidence="1">Uncharacterized protein</fullName>
    </submittedName>
</protein>
<dbReference type="EMBL" id="LWHQ01000043">
    <property type="protein sequence ID" value="OAS20884.1"/>
    <property type="molecule type" value="Genomic_DNA"/>
</dbReference>